<proteinExistence type="predicted"/>
<evidence type="ECO:0000313" key="4">
    <source>
        <dbReference type="EMBL" id="OYN77319.1"/>
    </source>
</evidence>
<dbReference type="GO" id="GO:0070402">
    <property type="term" value="F:NADPH binding"/>
    <property type="evidence" value="ECO:0007669"/>
    <property type="project" value="TreeGrafter"/>
</dbReference>
<dbReference type="PANTHER" id="PTHR48106:SF8">
    <property type="entry name" value="OS02G0805600 PROTEIN"/>
    <property type="match status" value="1"/>
</dbReference>
<dbReference type="CDD" id="cd05276">
    <property type="entry name" value="p53_inducible_oxidoreductase"/>
    <property type="match status" value="1"/>
</dbReference>
<dbReference type="Gene3D" id="3.40.50.720">
    <property type="entry name" value="NAD(P)-binding Rossmann-like Domain"/>
    <property type="match status" value="1"/>
</dbReference>
<dbReference type="InterPro" id="IPR020843">
    <property type="entry name" value="ER"/>
</dbReference>
<dbReference type="SUPFAM" id="SSF51735">
    <property type="entry name" value="NAD(P)-binding Rossmann-fold domains"/>
    <property type="match status" value="1"/>
</dbReference>
<dbReference type="SMART" id="SM00829">
    <property type="entry name" value="PKS_ER"/>
    <property type="match status" value="1"/>
</dbReference>
<dbReference type="RefSeq" id="WP_094482478.1">
    <property type="nucleotide sequence ID" value="NZ_JACKSC010000236.1"/>
</dbReference>
<evidence type="ECO:0000256" key="2">
    <source>
        <dbReference type="ARBA" id="ARBA00023002"/>
    </source>
</evidence>
<dbReference type="AlphaFoldDB" id="A0A255DCX9"/>
<dbReference type="InterPro" id="IPR013154">
    <property type="entry name" value="ADH-like_N"/>
</dbReference>
<evidence type="ECO:0000313" key="5">
    <source>
        <dbReference type="Proteomes" id="UP000216063"/>
    </source>
</evidence>
<evidence type="ECO:0000259" key="3">
    <source>
        <dbReference type="SMART" id="SM00829"/>
    </source>
</evidence>
<dbReference type="Pfam" id="PF08240">
    <property type="entry name" value="ADH_N"/>
    <property type="match status" value="1"/>
</dbReference>
<dbReference type="InterPro" id="IPR013149">
    <property type="entry name" value="ADH-like_C"/>
</dbReference>
<accession>A0A255DCX9</accession>
<name>A0A255DCX9_9MYCO</name>
<sequence>MLAIVVESPDRLIWREVPDVCAGPGEVLIKVTTAGVNRADLLQAAGHYPPPPGASDILGLEVSGVIAAVGDGVTKWTVGQEVCALLAGGGYAEFVAVPAGQVMPIPSGVSVNDAAALPEVACTVWSNIVMTAHLAPGELILLHGGASGIGTHAIQVARALGNRVAVTAGSRSKLDVCAELGAELLISYRDEDFVARVNNEGGANVILDLLGASYLDRNLDALAPDGRLVIIGMQGGVKAELNIAKMVPKRLHVIATSLRGRPVDGPNSKSVIVDAVVKSVWPMLADDRVRPIIGARFPIADAGEAHRVLTSGETSGKVLLTVGD</sequence>
<dbReference type="SUPFAM" id="SSF50129">
    <property type="entry name" value="GroES-like"/>
    <property type="match status" value="1"/>
</dbReference>
<dbReference type="Proteomes" id="UP000216063">
    <property type="component" value="Unassembled WGS sequence"/>
</dbReference>
<organism evidence="4 5">
    <name type="scientific">Mycolicibacterium sphagni</name>
    <dbReference type="NCBI Taxonomy" id="1786"/>
    <lineage>
        <taxon>Bacteria</taxon>
        <taxon>Bacillati</taxon>
        <taxon>Actinomycetota</taxon>
        <taxon>Actinomycetes</taxon>
        <taxon>Mycobacteriales</taxon>
        <taxon>Mycobacteriaceae</taxon>
        <taxon>Mycolicibacterium</taxon>
    </lineage>
</organism>
<keyword evidence="5" id="KW-1185">Reference proteome</keyword>
<dbReference type="Gene3D" id="3.90.180.10">
    <property type="entry name" value="Medium-chain alcohol dehydrogenases, catalytic domain"/>
    <property type="match status" value="1"/>
</dbReference>
<feature type="domain" description="Enoyl reductase (ER)" evidence="3">
    <location>
        <begin position="7"/>
        <end position="320"/>
    </location>
</feature>
<dbReference type="EMBL" id="NOZR01000017">
    <property type="protein sequence ID" value="OYN77319.1"/>
    <property type="molecule type" value="Genomic_DNA"/>
</dbReference>
<dbReference type="InterPro" id="IPR014189">
    <property type="entry name" value="Quinone_OxRdtase_PIG3"/>
</dbReference>
<dbReference type="InterPro" id="IPR011032">
    <property type="entry name" value="GroES-like_sf"/>
</dbReference>
<dbReference type="NCBIfam" id="TIGR02824">
    <property type="entry name" value="quinone_pig3"/>
    <property type="match status" value="1"/>
</dbReference>
<comment type="caution">
    <text evidence="4">The sequence shown here is derived from an EMBL/GenBank/DDBJ whole genome shotgun (WGS) entry which is preliminary data.</text>
</comment>
<reference evidence="4 5" key="1">
    <citation type="submission" date="2017-07" db="EMBL/GenBank/DDBJ databases">
        <title>The new phylogeny of genus Mycobacterium.</title>
        <authorList>
            <person name="Tortoli E."/>
            <person name="Trovato A."/>
            <person name="Cirillo D.M."/>
        </authorList>
    </citation>
    <scope>NUCLEOTIDE SEQUENCE [LARGE SCALE GENOMIC DNA]</scope>
    <source>
        <strain evidence="4 5">ATCC 33027</strain>
    </source>
</reference>
<dbReference type="InterPro" id="IPR036291">
    <property type="entry name" value="NAD(P)-bd_dom_sf"/>
</dbReference>
<dbReference type="GO" id="GO:0016651">
    <property type="term" value="F:oxidoreductase activity, acting on NAD(P)H"/>
    <property type="evidence" value="ECO:0007669"/>
    <property type="project" value="TreeGrafter"/>
</dbReference>
<protein>
    <submittedName>
        <fullName evidence="4">NAD(P)H-quinone oxidoreductase</fullName>
    </submittedName>
</protein>
<keyword evidence="2" id="KW-0560">Oxidoreductase</keyword>
<evidence type="ECO:0000256" key="1">
    <source>
        <dbReference type="ARBA" id="ARBA00022857"/>
    </source>
</evidence>
<gene>
    <name evidence="4" type="ORF">CG716_19130</name>
</gene>
<dbReference type="Pfam" id="PF00107">
    <property type="entry name" value="ADH_zinc_N"/>
    <property type="match status" value="1"/>
</dbReference>
<dbReference type="OrthoDB" id="9780520at2"/>
<dbReference type="PANTHER" id="PTHR48106">
    <property type="entry name" value="QUINONE OXIDOREDUCTASE PIG3-RELATED"/>
    <property type="match status" value="1"/>
</dbReference>
<keyword evidence="1" id="KW-0521">NADP</keyword>